<evidence type="ECO:0000313" key="4">
    <source>
        <dbReference type="Proteomes" id="UP001054252"/>
    </source>
</evidence>
<accession>A0AAV5JYM6</accession>
<evidence type="ECO:0000259" key="2">
    <source>
        <dbReference type="PROSITE" id="PS50842"/>
    </source>
</evidence>
<dbReference type="SUPFAM" id="SSF50685">
    <property type="entry name" value="Barwin-like endoglucanases"/>
    <property type="match status" value="1"/>
</dbReference>
<dbReference type="InterPro" id="IPR007112">
    <property type="entry name" value="Expansin/allergen_DPBB_dom"/>
</dbReference>
<reference evidence="3 4" key="1">
    <citation type="journal article" date="2021" name="Commun. Biol.">
        <title>The genome of Shorea leprosula (Dipterocarpaceae) highlights the ecological relevance of drought in aseasonal tropical rainforests.</title>
        <authorList>
            <person name="Ng K.K.S."/>
            <person name="Kobayashi M.J."/>
            <person name="Fawcett J.A."/>
            <person name="Hatakeyama M."/>
            <person name="Paape T."/>
            <person name="Ng C.H."/>
            <person name="Ang C.C."/>
            <person name="Tnah L.H."/>
            <person name="Lee C.T."/>
            <person name="Nishiyama T."/>
            <person name="Sese J."/>
            <person name="O'Brien M.J."/>
            <person name="Copetti D."/>
            <person name="Mohd Noor M.I."/>
            <person name="Ong R.C."/>
            <person name="Putra M."/>
            <person name="Sireger I.Z."/>
            <person name="Indrioko S."/>
            <person name="Kosugi Y."/>
            <person name="Izuno A."/>
            <person name="Isagi Y."/>
            <person name="Lee S.L."/>
            <person name="Shimizu K.K."/>
        </authorList>
    </citation>
    <scope>NUCLEOTIDE SEQUENCE [LARGE SCALE GENOMIC DNA]</scope>
    <source>
        <strain evidence="3">214</strain>
    </source>
</reference>
<dbReference type="PANTHER" id="PTHR47480">
    <property type="entry name" value="EG45-LIKE DOMAIN CONTAINING PROTEIN"/>
    <property type="match status" value="1"/>
</dbReference>
<feature type="signal peptide" evidence="1">
    <location>
        <begin position="1"/>
        <end position="19"/>
    </location>
</feature>
<evidence type="ECO:0000313" key="3">
    <source>
        <dbReference type="EMBL" id="GKV16454.1"/>
    </source>
</evidence>
<name>A0AAV5JYM6_9ROSI</name>
<evidence type="ECO:0000256" key="1">
    <source>
        <dbReference type="SAM" id="SignalP"/>
    </source>
</evidence>
<comment type="caution">
    <text evidence="3">The sequence shown here is derived from an EMBL/GenBank/DDBJ whole genome shotgun (WGS) entry which is preliminary data.</text>
</comment>
<sequence length="143" mass="15512">MSTISVFIVLCSVLPVVSSQAGGNLLIGTASHYIPIPFSRTACEDKFGSSKLPPSVYPVAAGERLWDRGAGCGRRYHVRCISDGAPHFCKSGEEIEVSIQDRAATMRSRASDYGADMVIMESGFRVIAIPFAHSVQIEYKKVQ</sequence>
<keyword evidence="4" id="KW-1185">Reference proteome</keyword>
<keyword evidence="1" id="KW-0732">Signal</keyword>
<dbReference type="InterPro" id="IPR036908">
    <property type="entry name" value="RlpA-like_sf"/>
</dbReference>
<feature type="domain" description="Expansin-like EG45" evidence="2">
    <location>
        <begin position="40"/>
        <end position="143"/>
    </location>
</feature>
<gene>
    <name evidence="3" type="ORF">SLEP1_g27094</name>
</gene>
<dbReference type="AlphaFoldDB" id="A0AAV5JYM6"/>
<dbReference type="Gene3D" id="2.40.40.10">
    <property type="entry name" value="RlpA-like domain"/>
    <property type="match status" value="1"/>
</dbReference>
<proteinExistence type="predicted"/>
<dbReference type="PROSITE" id="PS50842">
    <property type="entry name" value="EXPANSIN_EG45"/>
    <property type="match status" value="1"/>
</dbReference>
<organism evidence="3 4">
    <name type="scientific">Rubroshorea leprosula</name>
    <dbReference type="NCBI Taxonomy" id="152421"/>
    <lineage>
        <taxon>Eukaryota</taxon>
        <taxon>Viridiplantae</taxon>
        <taxon>Streptophyta</taxon>
        <taxon>Embryophyta</taxon>
        <taxon>Tracheophyta</taxon>
        <taxon>Spermatophyta</taxon>
        <taxon>Magnoliopsida</taxon>
        <taxon>eudicotyledons</taxon>
        <taxon>Gunneridae</taxon>
        <taxon>Pentapetalae</taxon>
        <taxon>rosids</taxon>
        <taxon>malvids</taxon>
        <taxon>Malvales</taxon>
        <taxon>Dipterocarpaceae</taxon>
        <taxon>Rubroshorea</taxon>
    </lineage>
</organism>
<dbReference type="CDD" id="cd22269">
    <property type="entry name" value="DPBB_EG45-like"/>
    <property type="match status" value="1"/>
</dbReference>
<dbReference type="PANTHER" id="PTHR47480:SF1">
    <property type="entry name" value="EG45-LIKE DOMAIN CONTAINING PROTEIN 1"/>
    <property type="match status" value="1"/>
</dbReference>
<dbReference type="Proteomes" id="UP001054252">
    <property type="component" value="Unassembled WGS sequence"/>
</dbReference>
<feature type="chain" id="PRO_5043484310" description="Expansin-like EG45 domain-containing protein" evidence="1">
    <location>
        <begin position="20"/>
        <end position="143"/>
    </location>
</feature>
<protein>
    <recommendedName>
        <fullName evidence="2">Expansin-like EG45 domain-containing protein</fullName>
    </recommendedName>
</protein>
<dbReference type="EMBL" id="BPVZ01000045">
    <property type="protein sequence ID" value="GKV16454.1"/>
    <property type="molecule type" value="Genomic_DNA"/>
</dbReference>